<comment type="caution">
    <text evidence="2">The sequence shown here is derived from an EMBL/GenBank/DDBJ whole genome shotgun (WGS) entry which is preliminary data.</text>
</comment>
<evidence type="ECO:0000313" key="2">
    <source>
        <dbReference type="EMBL" id="MEZ0476294.1"/>
    </source>
</evidence>
<evidence type="ECO:0000313" key="3">
    <source>
        <dbReference type="Proteomes" id="UP001566331"/>
    </source>
</evidence>
<name>A0ABV4HU57_9GAMM</name>
<gene>
    <name evidence="2" type="ORF">AB6713_16985</name>
</gene>
<proteinExistence type="predicted"/>
<evidence type="ECO:0000256" key="1">
    <source>
        <dbReference type="SAM" id="Phobius"/>
    </source>
</evidence>
<dbReference type="Proteomes" id="UP001566331">
    <property type="component" value="Unassembled WGS sequence"/>
</dbReference>
<accession>A0ABV4HU57</accession>
<protein>
    <recommendedName>
        <fullName evidence="4">DUF3302 domain-containing protein</fullName>
    </recommendedName>
</protein>
<evidence type="ECO:0008006" key="4">
    <source>
        <dbReference type="Google" id="ProtNLM"/>
    </source>
</evidence>
<keyword evidence="1" id="KW-1133">Transmembrane helix</keyword>
<keyword evidence="1" id="KW-0812">Transmembrane</keyword>
<dbReference type="EMBL" id="JBFWIC010000031">
    <property type="protein sequence ID" value="MEZ0476294.1"/>
    <property type="molecule type" value="Genomic_DNA"/>
</dbReference>
<organism evidence="2 3">
    <name type="scientific">Luteimonas salinilitoris</name>
    <dbReference type="NCBI Taxonomy" id="3237697"/>
    <lineage>
        <taxon>Bacteria</taxon>
        <taxon>Pseudomonadati</taxon>
        <taxon>Pseudomonadota</taxon>
        <taxon>Gammaproteobacteria</taxon>
        <taxon>Lysobacterales</taxon>
        <taxon>Lysobacteraceae</taxon>
        <taxon>Luteimonas</taxon>
    </lineage>
</organism>
<feature type="transmembrane region" description="Helical" evidence="1">
    <location>
        <begin position="35"/>
        <end position="56"/>
    </location>
</feature>
<sequence>MDWTVVVALLALLALNALASLAVLRDPASLAGRRFAQLAIVWLLPVVGAIVCLAVASAHAHGDRAASNAAPFADNAVGGDMHAGASAGDCGGFGADGGGCGGD</sequence>
<keyword evidence="3" id="KW-1185">Reference proteome</keyword>
<dbReference type="RefSeq" id="WP_370563452.1">
    <property type="nucleotide sequence ID" value="NZ_JBFWIB010000004.1"/>
</dbReference>
<keyword evidence="1" id="KW-0472">Membrane</keyword>
<reference evidence="2 3" key="1">
    <citation type="submission" date="2024-07" db="EMBL/GenBank/DDBJ databases">
        <title>Luteimonas salilacus sp. nov., isolated from the shore soil of Salt Lake in Tibet of China.</title>
        <authorList>
            <person name="Zhang X."/>
            <person name="Li A."/>
        </authorList>
    </citation>
    <scope>NUCLEOTIDE SEQUENCE [LARGE SCALE GENOMIC DNA]</scope>
    <source>
        <strain evidence="2 3">B3-2-R+30</strain>
    </source>
</reference>